<comment type="caution">
    <text evidence="9">The sequence shown here is derived from an EMBL/GenBank/DDBJ whole genome shotgun (WGS) entry which is preliminary data.</text>
</comment>
<dbReference type="AlphaFoldDB" id="A0A484F8U3"/>
<comment type="function">
    <text evidence="8">DNA-dependent RNA polymerase (RNAP) catalyzes the transcription of DNA into RNA using the four ribonucleoside triphosphates as substrates.</text>
</comment>
<name>A0A484F8U3_9EURY</name>
<protein>
    <recommendedName>
        <fullName evidence="8">DNA-directed RNA polymerase subunit Rpo12</fullName>
        <ecNumber evidence="8">2.7.7.6</ecNumber>
    </recommendedName>
    <alternativeName>
        <fullName evidence="8">DNA-directed RNA polymerase subunit P</fullName>
    </alternativeName>
</protein>
<dbReference type="SMART" id="SM00659">
    <property type="entry name" value="RPOLCX"/>
    <property type="match status" value="1"/>
</dbReference>
<organism evidence="9 10">
    <name type="scientific">Methanimicrococcus blatticola</name>
    <dbReference type="NCBI Taxonomy" id="91560"/>
    <lineage>
        <taxon>Archaea</taxon>
        <taxon>Methanobacteriati</taxon>
        <taxon>Methanobacteriota</taxon>
        <taxon>Stenosarchaea group</taxon>
        <taxon>Methanomicrobia</taxon>
        <taxon>Methanosarcinales</taxon>
        <taxon>Methanosarcinaceae</taxon>
        <taxon>Methanimicrococcus</taxon>
    </lineage>
</organism>
<evidence type="ECO:0000256" key="7">
    <source>
        <dbReference type="ARBA" id="ARBA00023163"/>
    </source>
</evidence>
<proteinExistence type="inferred from homology"/>
<dbReference type="GO" id="GO:0005737">
    <property type="term" value="C:cytoplasm"/>
    <property type="evidence" value="ECO:0007669"/>
    <property type="project" value="UniProtKB-SubCell"/>
</dbReference>
<dbReference type="InterPro" id="IPR029040">
    <property type="entry name" value="RPABC4/Spt4"/>
</dbReference>
<keyword evidence="6 8" id="KW-0862">Zinc</keyword>
<evidence type="ECO:0000256" key="8">
    <source>
        <dbReference type="HAMAP-Rule" id="MF_00615"/>
    </source>
</evidence>
<dbReference type="HAMAP" id="MF_00615">
    <property type="entry name" value="RNApol_arch_Rpo12"/>
    <property type="match status" value="1"/>
</dbReference>
<sequence length="45" mass="5332">MSYYCSHCKREIDIDYENAGVRCLYCGHRILVKKRPATIKRIKAE</sequence>
<dbReference type="InterPro" id="IPR006591">
    <property type="entry name" value="RNAP_P/RPABC4"/>
</dbReference>
<comment type="catalytic activity">
    <reaction evidence="8">
        <text>RNA(n) + a ribonucleoside 5'-triphosphate = RNA(n+1) + diphosphate</text>
        <dbReference type="Rhea" id="RHEA:21248"/>
        <dbReference type="Rhea" id="RHEA-COMP:14527"/>
        <dbReference type="Rhea" id="RHEA-COMP:17342"/>
        <dbReference type="ChEBI" id="CHEBI:33019"/>
        <dbReference type="ChEBI" id="CHEBI:61557"/>
        <dbReference type="ChEBI" id="CHEBI:140395"/>
        <dbReference type="EC" id="2.7.7.6"/>
    </reaction>
</comment>
<keyword evidence="7 8" id="KW-0804">Transcription</keyword>
<keyword evidence="5 8" id="KW-0479">Metal-binding</keyword>
<dbReference type="GO" id="GO:0003899">
    <property type="term" value="F:DNA-directed RNA polymerase activity"/>
    <property type="evidence" value="ECO:0007669"/>
    <property type="project" value="UniProtKB-UniRule"/>
</dbReference>
<dbReference type="GO" id="GO:0003677">
    <property type="term" value="F:DNA binding"/>
    <property type="evidence" value="ECO:0007669"/>
    <property type="project" value="InterPro"/>
</dbReference>
<evidence type="ECO:0000256" key="3">
    <source>
        <dbReference type="ARBA" id="ARBA00022679"/>
    </source>
</evidence>
<evidence type="ECO:0000256" key="2">
    <source>
        <dbReference type="ARBA" id="ARBA00022490"/>
    </source>
</evidence>
<dbReference type="SUPFAM" id="SSF63393">
    <property type="entry name" value="RNA polymerase subunits"/>
    <property type="match status" value="1"/>
</dbReference>
<gene>
    <name evidence="8" type="primary">rpo12</name>
    <name evidence="8" type="synonym">rpoP</name>
    <name evidence="9" type="ORF">C7391_0166</name>
</gene>
<reference evidence="9 10" key="1">
    <citation type="submission" date="2019-03" db="EMBL/GenBank/DDBJ databases">
        <title>Genomic Encyclopedia of Type Strains, Phase IV (KMG-IV): sequencing the most valuable type-strain genomes for metagenomic binning, comparative biology and taxonomic classification.</title>
        <authorList>
            <person name="Goeker M."/>
        </authorList>
    </citation>
    <scope>NUCLEOTIDE SEQUENCE [LARGE SCALE GENOMIC DNA]</scope>
    <source>
        <strain evidence="9 10">DSM 13328</strain>
    </source>
</reference>
<evidence type="ECO:0000256" key="1">
    <source>
        <dbReference type="ARBA" id="ARBA00022478"/>
    </source>
</evidence>
<dbReference type="RefSeq" id="WP_133516650.1">
    <property type="nucleotide sequence ID" value="NZ_JAHDUW010000001.1"/>
</dbReference>
<dbReference type="Proteomes" id="UP000294855">
    <property type="component" value="Unassembled WGS sequence"/>
</dbReference>
<dbReference type="EMBL" id="SNYS01000005">
    <property type="protein sequence ID" value="TDQ71067.1"/>
    <property type="molecule type" value="Genomic_DNA"/>
</dbReference>
<keyword evidence="10" id="KW-1185">Reference proteome</keyword>
<dbReference type="GeneID" id="85195029"/>
<accession>A0A484F8U3</accession>
<dbReference type="GO" id="GO:0008270">
    <property type="term" value="F:zinc ion binding"/>
    <property type="evidence" value="ECO:0007669"/>
    <property type="project" value="UniProtKB-UniRule"/>
</dbReference>
<dbReference type="EC" id="2.7.7.6" evidence="8"/>
<keyword evidence="4 8" id="KW-0548">Nucleotidyltransferase</keyword>
<feature type="binding site" evidence="8">
    <location>
        <position position="8"/>
    </location>
    <ligand>
        <name>Zn(2+)</name>
        <dbReference type="ChEBI" id="CHEBI:29105"/>
    </ligand>
</feature>
<keyword evidence="2 8" id="KW-0963">Cytoplasm</keyword>
<keyword evidence="1 8" id="KW-0240">DNA-directed RNA polymerase</keyword>
<evidence type="ECO:0000313" key="9">
    <source>
        <dbReference type="EMBL" id="TDQ71067.1"/>
    </source>
</evidence>
<dbReference type="Gene3D" id="2.20.28.30">
    <property type="entry name" value="RNA polymerase ii, chain L"/>
    <property type="match status" value="1"/>
</dbReference>
<dbReference type="Pfam" id="PF03604">
    <property type="entry name" value="Zn_ribbon_RPAB4"/>
    <property type="match status" value="1"/>
</dbReference>
<dbReference type="NCBIfam" id="NF001606">
    <property type="entry name" value="PRK00398.1-3"/>
    <property type="match status" value="1"/>
</dbReference>
<evidence type="ECO:0000313" key="10">
    <source>
        <dbReference type="Proteomes" id="UP000294855"/>
    </source>
</evidence>
<dbReference type="OrthoDB" id="129238at2157"/>
<comment type="subcellular location">
    <subcellularLocation>
        <location evidence="8">Cytoplasm</location>
    </subcellularLocation>
</comment>
<keyword evidence="3 8" id="KW-0808">Transferase</keyword>
<comment type="cofactor">
    <cofactor evidence="8">
        <name>Zn(2+)</name>
        <dbReference type="ChEBI" id="CHEBI:29105"/>
    </cofactor>
    <text evidence="8">Binds 1 zinc ion.</text>
</comment>
<evidence type="ECO:0000256" key="4">
    <source>
        <dbReference type="ARBA" id="ARBA00022695"/>
    </source>
</evidence>
<dbReference type="InterPro" id="IPR023464">
    <property type="entry name" value="Rpo12"/>
</dbReference>
<comment type="subunit">
    <text evidence="8">Part of the RNA polymerase complex.</text>
</comment>
<feature type="binding site" evidence="8">
    <location>
        <position position="23"/>
    </location>
    <ligand>
        <name>Zn(2+)</name>
        <dbReference type="ChEBI" id="CHEBI:29105"/>
    </ligand>
</feature>
<comment type="similarity">
    <text evidence="8">Belongs to the archaeal Rpo12/eukaryotic RPC10 RNA polymerase subunit family.</text>
</comment>
<evidence type="ECO:0000256" key="6">
    <source>
        <dbReference type="ARBA" id="ARBA00022833"/>
    </source>
</evidence>
<dbReference type="GO" id="GO:0006351">
    <property type="term" value="P:DNA-templated transcription"/>
    <property type="evidence" value="ECO:0007669"/>
    <property type="project" value="UniProtKB-UniRule"/>
</dbReference>
<evidence type="ECO:0000256" key="5">
    <source>
        <dbReference type="ARBA" id="ARBA00022723"/>
    </source>
</evidence>
<feature type="binding site" evidence="8">
    <location>
        <position position="26"/>
    </location>
    <ligand>
        <name>Zn(2+)</name>
        <dbReference type="ChEBI" id="CHEBI:29105"/>
    </ligand>
</feature>
<dbReference type="GO" id="GO:0000428">
    <property type="term" value="C:DNA-directed RNA polymerase complex"/>
    <property type="evidence" value="ECO:0007669"/>
    <property type="project" value="UniProtKB-KW"/>
</dbReference>